<sequence>MSIHHAFADDDACTSSARLSSCCSRQMRTAASRRTAAPASRPGTKASYMTTRRRKTPYMRTETATQQETANLSEMSSSASVASYSSPRACCSSLSGGDVGFRRGHSAALSTSSSKYSTAKRTFVSD</sequence>
<reference evidence="3" key="1">
    <citation type="submission" date="2013-06" db="EMBL/GenBank/DDBJ databases">
        <authorList>
            <person name="Zhao Q."/>
        </authorList>
    </citation>
    <scope>NUCLEOTIDE SEQUENCE</scope>
    <source>
        <strain evidence="3">cv. W1943</strain>
    </source>
</reference>
<name>A0A0E0QUS3_ORYRU</name>
<keyword evidence="3" id="KW-1185">Reference proteome</keyword>
<evidence type="ECO:0000313" key="2">
    <source>
        <dbReference type="EnsemblPlants" id="ORUFI09G20350.1"/>
    </source>
</evidence>
<reference evidence="2" key="2">
    <citation type="submission" date="2015-06" db="UniProtKB">
        <authorList>
            <consortium name="EnsemblPlants"/>
        </authorList>
    </citation>
    <scope>IDENTIFICATION</scope>
</reference>
<evidence type="ECO:0000313" key="3">
    <source>
        <dbReference type="Proteomes" id="UP000008022"/>
    </source>
</evidence>
<feature type="compositionally biased region" description="Low complexity" evidence="1">
    <location>
        <begin position="30"/>
        <end position="42"/>
    </location>
</feature>
<feature type="compositionally biased region" description="Low complexity" evidence="1">
    <location>
        <begin position="106"/>
        <end position="120"/>
    </location>
</feature>
<dbReference type="AlphaFoldDB" id="A0A0E0QUS3"/>
<proteinExistence type="predicted"/>
<evidence type="ECO:0000256" key="1">
    <source>
        <dbReference type="SAM" id="MobiDB-lite"/>
    </source>
</evidence>
<organism evidence="2 3">
    <name type="scientific">Oryza rufipogon</name>
    <name type="common">Brownbeard rice</name>
    <name type="synonym">Asian wild rice</name>
    <dbReference type="NCBI Taxonomy" id="4529"/>
    <lineage>
        <taxon>Eukaryota</taxon>
        <taxon>Viridiplantae</taxon>
        <taxon>Streptophyta</taxon>
        <taxon>Embryophyta</taxon>
        <taxon>Tracheophyta</taxon>
        <taxon>Spermatophyta</taxon>
        <taxon>Magnoliopsida</taxon>
        <taxon>Liliopsida</taxon>
        <taxon>Poales</taxon>
        <taxon>Poaceae</taxon>
        <taxon>BOP clade</taxon>
        <taxon>Oryzoideae</taxon>
        <taxon>Oryzeae</taxon>
        <taxon>Oryzinae</taxon>
        <taxon>Oryza</taxon>
    </lineage>
</organism>
<dbReference type="HOGENOM" id="CLU_1985255_0_0_1"/>
<accession>A0A0E0QUS3</accession>
<dbReference type="Proteomes" id="UP000008022">
    <property type="component" value="Unassembled WGS sequence"/>
</dbReference>
<dbReference type="Gramene" id="ORUFI09G20350.1">
    <property type="protein sequence ID" value="ORUFI09G20350.1"/>
    <property type="gene ID" value="ORUFI09G20350"/>
</dbReference>
<feature type="region of interest" description="Disordered" evidence="1">
    <location>
        <begin position="102"/>
        <end position="126"/>
    </location>
</feature>
<dbReference type="EnsemblPlants" id="ORUFI09G20350.1">
    <property type="protein sequence ID" value="ORUFI09G20350.1"/>
    <property type="gene ID" value="ORUFI09G20350"/>
</dbReference>
<feature type="region of interest" description="Disordered" evidence="1">
    <location>
        <begin position="30"/>
        <end position="76"/>
    </location>
</feature>
<protein>
    <submittedName>
        <fullName evidence="2">Uncharacterized protein</fullName>
    </submittedName>
</protein>